<name>A0A6G0TSW6_APHGL</name>
<comment type="caution">
    <text evidence="7">The sequence shown here is derived from an EMBL/GenBank/DDBJ whole genome shotgun (WGS) entry which is preliminary data.</text>
</comment>
<evidence type="ECO:0000256" key="4">
    <source>
        <dbReference type="ARBA" id="ARBA00022989"/>
    </source>
</evidence>
<proteinExistence type="inferred from homology"/>
<reference evidence="7 8" key="1">
    <citation type="submission" date="2019-08" db="EMBL/GenBank/DDBJ databases">
        <title>The genome of the soybean aphid Biotype 1, its phylome, world population structure and adaptation to the North American continent.</title>
        <authorList>
            <person name="Giordano R."/>
            <person name="Donthu R.K."/>
            <person name="Hernandez A.G."/>
            <person name="Wright C.L."/>
            <person name="Zimin A.V."/>
        </authorList>
    </citation>
    <scope>NUCLEOTIDE SEQUENCE [LARGE SCALE GENOMIC DNA]</scope>
    <source>
        <tissue evidence="7">Whole aphids</tissue>
    </source>
</reference>
<dbReference type="Proteomes" id="UP000475862">
    <property type="component" value="Unassembled WGS sequence"/>
</dbReference>
<dbReference type="GO" id="GO:0016020">
    <property type="term" value="C:membrane"/>
    <property type="evidence" value="ECO:0007669"/>
    <property type="project" value="UniProtKB-SubCell"/>
</dbReference>
<dbReference type="AlphaFoldDB" id="A0A6G0TSW6"/>
<dbReference type="PANTHER" id="PTHR33966:SF1">
    <property type="entry name" value="PROTEIN ODR-4 HOMOLOG"/>
    <property type="match status" value="1"/>
</dbReference>
<protein>
    <submittedName>
        <fullName evidence="7">Uncharacterized protein</fullName>
    </submittedName>
</protein>
<dbReference type="GO" id="GO:0012505">
    <property type="term" value="C:endomembrane system"/>
    <property type="evidence" value="ECO:0007669"/>
    <property type="project" value="TreeGrafter"/>
</dbReference>
<keyword evidence="3 6" id="KW-0812">Transmembrane</keyword>
<keyword evidence="8" id="KW-1185">Reference proteome</keyword>
<comment type="similarity">
    <text evidence="2">Belongs to the ODR-4 family.</text>
</comment>
<sequence>MLLLFTVRSKLHSSLPDYYQLLSFLYTCNFEELRPIVFISFKMTTKVFIEEHLDKYLKSLVKGQLSNYWTSNNYHIVHLSAMTVWNDDIENNKIDVLSFKTLSDLLANSDTIFQKSLEVATLLPGGSHVLGLFFIVPQDLKSIQPIDIDFHEFNNELNESLLYKKANETWNYLILNYSTVNKKSYCYSVDFSRVKGPEKTTYKAVDSVFGSFNNDWITLIGTFNFGTLDRLNVGGGPKALFSIRDSLLDKFEFVLNQSVCTFNGRICDENKTFKDFECDEIDNVLKNAVKVEFYREVDLGNECKNASLTVKRGKGKISMSGLCSVVVPFNRNGTIKDAIKAIHEDAMQTFATRLKMHLESMVEEESLEEEDGDANIVHETPRRILILKTEGSRFAFSDYVFPGETSQEALSVAGEILNLPEDKMELYDMLEKGRHSYYETLSDIDSSPPQDASISSPNNMFIYLTWAALILAILAYAIKQIFVPKLFVFRVNTCFFLDIFHQQFPENSVFIVESLSSIIIWTAGRNS</sequence>
<accession>A0A6G0TSW6</accession>
<dbReference type="GO" id="GO:0008104">
    <property type="term" value="P:intracellular protein localization"/>
    <property type="evidence" value="ECO:0007669"/>
    <property type="project" value="TreeGrafter"/>
</dbReference>
<dbReference type="Pfam" id="PF14778">
    <property type="entry name" value="ODR4-like"/>
    <property type="match status" value="1"/>
</dbReference>
<evidence type="ECO:0000256" key="3">
    <source>
        <dbReference type="ARBA" id="ARBA00022692"/>
    </source>
</evidence>
<evidence type="ECO:0000256" key="2">
    <source>
        <dbReference type="ARBA" id="ARBA00010131"/>
    </source>
</evidence>
<gene>
    <name evidence="7" type="ORF">AGLY_005955</name>
</gene>
<dbReference type="InterPro" id="IPR029454">
    <property type="entry name" value="ODR-4-like"/>
</dbReference>
<keyword evidence="4 6" id="KW-1133">Transmembrane helix</keyword>
<evidence type="ECO:0000313" key="8">
    <source>
        <dbReference type="Proteomes" id="UP000475862"/>
    </source>
</evidence>
<keyword evidence="5 6" id="KW-0472">Membrane</keyword>
<evidence type="ECO:0000256" key="1">
    <source>
        <dbReference type="ARBA" id="ARBA00004370"/>
    </source>
</evidence>
<feature type="transmembrane region" description="Helical" evidence="6">
    <location>
        <begin position="460"/>
        <end position="478"/>
    </location>
</feature>
<organism evidence="7 8">
    <name type="scientific">Aphis glycines</name>
    <name type="common">Soybean aphid</name>
    <dbReference type="NCBI Taxonomy" id="307491"/>
    <lineage>
        <taxon>Eukaryota</taxon>
        <taxon>Metazoa</taxon>
        <taxon>Ecdysozoa</taxon>
        <taxon>Arthropoda</taxon>
        <taxon>Hexapoda</taxon>
        <taxon>Insecta</taxon>
        <taxon>Pterygota</taxon>
        <taxon>Neoptera</taxon>
        <taxon>Paraneoptera</taxon>
        <taxon>Hemiptera</taxon>
        <taxon>Sternorrhyncha</taxon>
        <taxon>Aphidomorpha</taxon>
        <taxon>Aphidoidea</taxon>
        <taxon>Aphididae</taxon>
        <taxon>Aphidini</taxon>
        <taxon>Aphis</taxon>
        <taxon>Aphis</taxon>
    </lineage>
</organism>
<dbReference type="OrthoDB" id="21458at2759"/>
<evidence type="ECO:0000313" key="7">
    <source>
        <dbReference type="EMBL" id="KAE9537983.1"/>
    </source>
</evidence>
<dbReference type="EMBL" id="VYZN01000017">
    <property type="protein sequence ID" value="KAE9537983.1"/>
    <property type="molecule type" value="Genomic_DNA"/>
</dbReference>
<evidence type="ECO:0000256" key="6">
    <source>
        <dbReference type="SAM" id="Phobius"/>
    </source>
</evidence>
<comment type="subcellular location">
    <subcellularLocation>
        <location evidence="1">Membrane</location>
    </subcellularLocation>
</comment>
<dbReference type="PANTHER" id="PTHR33966">
    <property type="entry name" value="PROTEIN ODR-4 HOMOLOG"/>
    <property type="match status" value="1"/>
</dbReference>
<evidence type="ECO:0000256" key="5">
    <source>
        <dbReference type="ARBA" id="ARBA00023136"/>
    </source>
</evidence>